<dbReference type="AlphaFoldDB" id="A0A6A5YK17"/>
<dbReference type="OrthoDB" id="3689429at2759"/>
<keyword evidence="1" id="KW-0175">Coiled coil</keyword>
<feature type="compositionally biased region" description="Polar residues" evidence="2">
    <location>
        <begin position="64"/>
        <end position="73"/>
    </location>
</feature>
<dbReference type="EMBL" id="ML977354">
    <property type="protein sequence ID" value="KAF2107456.1"/>
    <property type="molecule type" value="Genomic_DNA"/>
</dbReference>
<feature type="compositionally biased region" description="Low complexity" evidence="2">
    <location>
        <begin position="54"/>
        <end position="63"/>
    </location>
</feature>
<feature type="coiled-coil region" evidence="1">
    <location>
        <begin position="324"/>
        <end position="351"/>
    </location>
</feature>
<dbReference type="Proteomes" id="UP000799770">
    <property type="component" value="Unassembled WGS sequence"/>
</dbReference>
<name>A0A6A5YK17_9PLEO</name>
<evidence type="ECO:0000256" key="1">
    <source>
        <dbReference type="SAM" id="Coils"/>
    </source>
</evidence>
<evidence type="ECO:0000313" key="4">
    <source>
        <dbReference type="Proteomes" id="UP000799770"/>
    </source>
</evidence>
<evidence type="ECO:0000256" key="2">
    <source>
        <dbReference type="SAM" id="MobiDB-lite"/>
    </source>
</evidence>
<proteinExistence type="predicted"/>
<feature type="region of interest" description="Disordered" evidence="2">
    <location>
        <begin position="54"/>
        <end position="85"/>
    </location>
</feature>
<keyword evidence="4" id="KW-1185">Reference proteome</keyword>
<gene>
    <name evidence="3" type="ORF">BDV96DRAFT_693458</name>
</gene>
<accession>A0A6A5YK17</accession>
<protein>
    <submittedName>
        <fullName evidence="3">Uncharacterized protein</fullName>
    </submittedName>
</protein>
<feature type="coiled-coil region" evidence="1">
    <location>
        <begin position="115"/>
        <end position="207"/>
    </location>
</feature>
<feature type="coiled-coil region" evidence="1">
    <location>
        <begin position="233"/>
        <end position="267"/>
    </location>
</feature>
<sequence length="459" mass="51962">MAPPSAMEELAALMEAGDPFASYTGFNTDSISGSVECEPSRNSDDACVTSKAALAASESASDSEQTAVSSNDASDFPERNPISMVTGTTEDTKTAHMEQELMVRDVTIQALKMDNQNMASLVEELGAKIQDLAAESRNAAKLQNKSKHLEKEIQEMRQQLSTFNLQRSQFDEANKIQEEKNALEHANQQRLEKIETLKQQIRVLRAQSWAKDKQLEAKDNAMKKQDLQPSAELFDLKITNQKLQSEIATLTAEKREDQDEKKKLVSERNFHQAKCENLAFEVESLNGERTSLRAHRQLLIEQHQQMMKEKQGSVVGRGTYEHDSGELRNELERLKAILKDTTKNDKNAKEAMAVALTQLDLLSFGCQIFTCYHKNLSKVGKSKNMSVNKPYAKLATDQMLRRIIWDDDFIAEYYTARTWYIEHHRAHEAAGQYGAILSSDLTRKFQSVDQKRGVAHYDY</sequence>
<evidence type="ECO:0000313" key="3">
    <source>
        <dbReference type="EMBL" id="KAF2107456.1"/>
    </source>
</evidence>
<organism evidence="3 4">
    <name type="scientific">Lophiotrema nucula</name>
    <dbReference type="NCBI Taxonomy" id="690887"/>
    <lineage>
        <taxon>Eukaryota</taxon>
        <taxon>Fungi</taxon>
        <taxon>Dikarya</taxon>
        <taxon>Ascomycota</taxon>
        <taxon>Pezizomycotina</taxon>
        <taxon>Dothideomycetes</taxon>
        <taxon>Pleosporomycetidae</taxon>
        <taxon>Pleosporales</taxon>
        <taxon>Lophiotremataceae</taxon>
        <taxon>Lophiotrema</taxon>
    </lineage>
</organism>
<reference evidence="3" key="1">
    <citation type="journal article" date="2020" name="Stud. Mycol.">
        <title>101 Dothideomycetes genomes: a test case for predicting lifestyles and emergence of pathogens.</title>
        <authorList>
            <person name="Haridas S."/>
            <person name="Albert R."/>
            <person name="Binder M."/>
            <person name="Bloem J."/>
            <person name="Labutti K."/>
            <person name="Salamov A."/>
            <person name="Andreopoulos B."/>
            <person name="Baker S."/>
            <person name="Barry K."/>
            <person name="Bills G."/>
            <person name="Bluhm B."/>
            <person name="Cannon C."/>
            <person name="Castanera R."/>
            <person name="Culley D."/>
            <person name="Daum C."/>
            <person name="Ezra D."/>
            <person name="Gonzalez J."/>
            <person name="Henrissat B."/>
            <person name="Kuo A."/>
            <person name="Liang C."/>
            <person name="Lipzen A."/>
            <person name="Lutzoni F."/>
            <person name="Magnuson J."/>
            <person name="Mondo S."/>
            <person name="Nolan M."/>
            <person name="Ohm R."/>
            <person name="Pangilinan J."/>
            <person name="Park H.-J."/>
            <person name="Ramirez L."/>
            <person name="Alfaro M."/>
            <person name="Sun H."/>
            <person name="Tritt A."/>
            <person name="Yoshinaga Y."/>
            <person name="Zwiers L.-H."/>
            <person name="Turgeon B."/>
            <person name="Goodwin S."/>
            <person name="Spatafora J."/>
            <person name="Crous P."/>
            <person name="Grigoriev I."/>
        </authorList>
    </citation>
    <scope>NUCLEOTIDE SEQUENCE</scope>
    <source>
        <strain evidence="3">CBS 627.86</strain>
    </source>
</reference>